<proteinExistence type="predicted"/>
<dbReference type="AlphaFoldDB" id="A0A0E9TUU9"/>
<name>A0A0E9TUU9_ANGAN</name>
<reference evidence="1" key="1">
    <citation type="submission" date="2014-11" db="EMBL/GenBank/DDBJ databases">
        <authorList>
            <person name="Amaro Gonzalez C."/>
        </authorList>
    </citation>
    <scope>NUCLEOTIDE SEQUENCE</scope>
</reference>
<organism evidence="1">
    <name type="scientific">Anguilla anguilla</name>
    <name type="common">European freshwater eel</name>
    <name type="synonym">Muraena anguilla</name>
    <dbReference type="NCBI Taxonomy" id="7936"/>
    <lineage>
        <taxon>Eukaryota</taxon>
        <taxon>Metazoa</taxon>
        <taxon>Chordata</taxon>
        <taxon>Craniata</taxon>
        <taxon>Vertebrata</taxon>
        <taxon>Euteleostomi</taxon>
        <taxon>Actinopterygii</taxon>
        <taxon>Neopterygii</taxon>
        <taxon>Teleostei</taxon>
        <taxon>Anguilliformes</taxon>
        <taxon>Anguillidae</taxon>
        <taxon>Anguilla</taxon>
    </lineage>
</organism>
<accession>A0A0E9TUU9</accession>
<protein>
    <submittedName>
        <fullName evidence="1">Uncharacterized protein</fullName>
    </submittedName>
</protein>
<sequence>MPVVLPLKVNGNLFIYLFTNTTKTKVSTVLILMVCHIMCDT</sequence>
<dbReference type="EMBL" id="GBXM01052074">
    <property type="protein sequence ID" value="JAH56503.1"/>
    <property type="molecule type" value="Transcribed_RNA"/>
</dbReference>
<reference evidence="1" key="2">
    <citation type="journal article" date="2015" name="Fish Shellfish Immunol.">
        <title>Early steps in the European eel (Anguilla anguilla)-Vibrio vulnificus interaction in the gills: Role of the RtxA13 toxin.</title>
        <authorList>
            <person name="Callol A."/>
            <person name="Pajuelo D."/>
            <person name="Ebbesson L."/>
            <person name="Teles M."/>
            <person name="MacKenzie S."/>
            <person name="Amaro C."/>
        </authorList>
    </citation>
    <scope>NUCLEOTIDE SEQUENCE</scope>
</reference>
<evidence type="ECO:0000313" key="1">
    <source>
        <dbReference type="EMBL" id="JAH56503.1"/>
    </source>
</evidence>